<dbReference type="EMBL" id="CADEBD010000289">
    <property type="protein sequence ID" value="CAB3231946.1"/>
    <property type="molecule type" value="Genomic_DNA"/>
</dbReference>
<protein>
    <submittedName>
        <fullName evidence="2">Uncharacterized protein</fullName>
    </submittedName>
</protein>
<evidence type="ECO:0000313" key="2">
    <source>
        <dbReference type="EMBL" id="CAB3222673.1"/>
    </source>
</evidence>
<comment type="caution">
    <text evidence="2">The sequence shown here is derived from an EMBL/GenBank/DDBJ whole genome shotgun (WGS) entry which is preliminary data.</text>
</comment>
<sequence length="79" mass="8881">MENKSYKKCSKKLKYPLSNSKSEIESGVKILSNVKLCPPIALPVLENEAKDDSNDSDYEIFPNPKRKRIQREPSAGLAT</sequence>
<keyword evidence="4" id="KW-1185">Reference proteome</keyword>
<dbReference type="AlphaFoldDB" id="A0A8S0YTR0"/>
<reference evidence="4 5" key="1">
    <citation type="submission" date="2020-04" db="EMBL/GenBank/DDBJ databases">
        <authorList>
            <person name="Wallbank WR R."/>
            <person name="Pardo Diaz C."/>
            <person name="Kozak K."/>
            <person name="Martin S."/>
            <person name="Jiggins C."/>
            <person name="Moest M."/>
            <person name="Warren A I."/>
            <person name="Byers J.R.P. K."/>
            <person name="Montejo-Kovacevich G."/>
            <person name="Yen C E."/>
        </authorList>
    </citation>
    <scope>NUCLEOTIDE SEQUENCE [LARGE SCALE GENOMIC DNA]</scope>
</reference>
<dbReference type="Proteomes" id="UP000494256">
    <property type="component" value="Unassembled WGS sequence"/>
</dbReference>
<dbReference type="Proteomes" id="UP000494106">
    <property type="component" value="Unassembled WGS sequence"/>
</dbReference>
<feature type="region of interest" description="Disordered" evidence="1">
    <location>
        <begin position="46"/>
        <end position="79"/>
    </location>
</feature>
<name>A0A8S0YTR0_ARCPL</name>
<evidence type="ECO:0000313" key="4">
    <source>
        <dbReference type="Proteomes" id="UP000494106"/>
    </source>
</evidence>
<evidence type="ECO:0000256" key="1">
    <source>
        <dbReference type="SAM" id="MobiDB-lite"/>
    </source>
</evidence>
<dbReference type="EMBL" id="CADEBC010000088">
    <property type="protein sequence ID" value="CAB3222673.1"/>
    <property type="molecule type" value="Genomic_DNA"/>
</dbReference>
<gene>
    <name evidence="2" type="ORF">APLA_LOCUS1226</name>
    <name evidence="3" type="ORF">APLA_LOCUS5434</name>
</gene>
<dbReference type="OrthoDB" id="10495765at2759"/>
<organism evidence="2 4">
    <name type="scientific">Arctia plantaginis</name>
    <name type="common">Wood tiger moth</name>
    <name type="synonym">Phalaena plantaginis</name>
    <dbReference type="NCBI Taxonomy" id="874455"/>
    <lineage>
        <taxon>Eukaryota</taxon>
        <taxon>Metazoa</taxon>
        <taxon>Ecdysozoa</taxon>
        <taxon>Arthropoda</taxon>
        <taxon>Hexapoda</taxon>
        <taxon>Insecta</taxon>
        <taxon>Pterygota</taxon>
        <taxon>Neoptera</taxon>
        <taxon>Endopterygota</taxon>
        <taxon>Lepidoptera</taxon>
        <taxon>Glossata</taxon>
        <taxon>Ditrysia</taxon>
        <taxon>Noctuoidea</taxon>
        <taxon>Erebidae</taxon>
        <taxon>Arctiinae</taxon>
        <taxon>Arctia</taxon>
    </lineage>
</organism>
<evidence type="ECO:0000313" key="3">
    <source>
        <dbReference type="EMBL" id="CAB3231946.1"/>
    </source>
</evidence>
<proteinExistence type="predicted"/>
<accession>A0A8S0YTR0</accession>
<evidence type="ECO:0000313" key="5">
    <source>
        <dbReference type="Proteomes" id="UP000494256"/>
    </source>
</evidence>